<evidence type="ECO:0000313" key="8">
    <source>
        <dbReference type="Proteomes" id="UP000824208"/>
    </source>
</evidence>
<evidence type="ECO:0000256" key="4">
    <source>
        <dbReference type="PROSITE-ProRule" id="PRU00182"/>
    </source>
</evidence>
<evidence type="ECO:0000313" key="7">
    <source>
        <dbReference type="EMBL" id="HJB55968.1"/>
    </source>
</evidence>
<evidence type="ECO:0000256" key="3">
    <source>
        <dbReference type="PIRSR" id="PIRSR606225-1"/>
    </source>
</evidence>
<dbReference type="Pfam" id="PF00849">
    <property type="entry name" value="PseudoU_synth_2"/>
    <property type="match status" value="1"/>
</dbReference>
<dbReference type="Proteomes" id="UP000824208">
    <property type="component" value="Unassembled WGS sequence"/>
</dbReference>
<keyword evidence="5" id="KW-0413">Isomerase</keyword>
<comment type="function">
    <text evidence="5">Responsible for synthesis of pseudouridine from uracil.</text>
</comment>
<name>A0A9D2MAB3_9FIRM</name>
<dbReference type="EMBL" id="DWYC01000002">
    <property type="protein sequence ID" value="HJB55968.1"/>
    <property type="molecule type" value="Genomic_DNA"/>
</dbReference>
<gene>
    <name evidence="7" type="ORF">H9714_00255</name>
</gene>
<evidence type="ECO:0000256" key="1">
    <source>
        <dbReference type="ARBA" id="ARBA00000073"/>
    </source>
</evidence>
<dbReference type="InterPro" id="IPR050188">
    <property type="entry name" value="RluA_PseudoU_synthase"/>
</dbReference>
<evidence type="ECO:0000256" key="5">
    <source>
        <dbReference type="RuleBase" id="RU362028"/>
    </source>
</evidence>
<accession>A0A9D2MAB3</accession>
<evidence type="ECO:0000256" key="2">
    <source>
        <dbReference type="ARBA" id="ARBA00010876"/>
    </source>
</evidence>
<feature type="active site" evidence="3">
    <location>
        <position position="138"/>
    </location>
</feature>
<dbReference type="EC" id="5.4.99.-" evidence="5"/>
<dbReference type="PANTHER" id="PTHR21600:SF44">
    <property type="entry name" value="RIBOSOMAL LARGE SUBUNIT PSEUDOURIDINE SYNTHASE D"/>
    <property type="match status" value="1"/>
</dbReference>
<sequence>MTPRRLTLTVAPGPEGRTVNDLLRRELGLSGTLIKRAKQTPGGVLLDGEPVFVTARVREGQALSVQVGDNRAGEEIRPAPGPLDIVYEDEDILILNKPARVAVHPGPGHDGDTIGNFLADYYQKTGQTARFRPVNRLDRGTSGLMCVAKHAYAHEKLKGQLHTPQFRRTYLAVCQGVPDPPQGVVDAPIGRAEGSLLKREVRPDGAAACTHYALVSAAGGRSLVRLVLETGRTHQIRVHMAHLGCPLVGDFLYGREEAALPRRTALHAWELSLRHPVTGQALRWTSPLPEELSALLSE</sequence>
<dbReference type="Gene3D" id="3.30.2350.10">
    <property type="entry name" value="Pseudouridine synthase"/>
    <property type="match status" value="1"/>
</dbReference>
<comment type="similarity">
    <text evidence="2 5">Belongs to the pseudouridine synthase RluA family.</text>
</comment>
<dbReference type="AlphaFoldDB" id="A0A9D2MAB3"/>
<keyword evidence="4" id="KW-0694">RNA-binding</keyword>
<dbReference type="InterPro" id="IPR020103">
    <property type="entry name" value="PsdUridine_synth_cat_dom_sf"/>
</dbReference>
<dbReference type="InterPro" id="IPR006225">
    <property type="entry name" value="PsdUridine_synth_RluC/D"/>
</dbReference>
<reference evidence="7" key="1">
    <citation type="journal article" date="2021" name="PeerJ">
        <title>Extensive microbial diversity within the chicken gut microbiome revealed by metagenomics and culture.</title>
        <authorList>
            <person name="Gilroy R."/>
            <person name="Ravi A."/>
            <person name="Getino M."/>
            <person name="Pursley I."/>
            <person name="Horton D.L."/>
            <person name="Alikhan N.F."/>
            <person name="Baker D."/>
            <person name="Gharbi K."/>
            <person name="Hall N."/>
            <person name="Watson M."/>
            <person name="Adriaenssens E.M."/>
            <person name="Foster-Nyarko E."/>
            <person name="Jarju S."/>
            <person name="Secka A."/>
            <person name="Antonio M."/>
            <person name="Oren A."/>
            <person name="Chaudhuri R.R."/>
            <person name="La Ragione R."/>
            <person name="Hildebrand F."/>
            <person name="Pallen M.J."/>
        </authorList>
    </citation>
    <scope>NUCLEOTIDE SEQUENCE</scope>
    <source>
        <strain evidence="7">CHK189-11263</strain>
    </source>
</reference>
<feature type="domain" description="Pseudouridine synthase RsuA/RluA-like" evidence="6">
    <location>
        <begin position="91"/>
        <end position="242"/>
    </location>
</feature>
<dbReference type="PANTHER" id="PTHR21600">
    <property type="entry name" value="MITOCHONDRIAL RNA PSEUDOURIDINE SYNTHASE"/>
    <property type="match status" value="1"/>
</dbReference>
<dbReference type="SUPFAM" id="SSF55120">
    <property type="entry name" value="Pseudouridine synthase"/>
    <property type="match status" value="1"/>
</dbReference>
<dbReference type="GO" id="GO:0140098">
    <property type="term" value="F:catalytic activity, acting on RNA"/>
    <property type="evidence" value="ECO:0007669"/>
    <property type="project" value="UniProtKB-ARBA"/>
</dbReference>
<evidence type="ECO:0000259" key="6">
    <source>
        <dbReference type="Pfam" id="PF00849"/>
    </source>
</evidence>
<organism evidence="7 8">
    <name type="scientific">Candidatus Flavonifractor intestinipullorum</name>
    <dbReference type="NCBI Taxonomy" id="2838587"/>
    <lineage>
        <taxon>Bacteria</taxon>
        <taxon>Bacillati</taxon>
        <taxon>Bacillota</taxon>
        <taxon>Clostridia</taxon>
        <taxon>Eubacteriales</taxon>
        <taxon>Oscillospiraceae</taxon>
        <taxon>Flavonifractor</taxon>
    </lineage>
</organism>
<dbReference type="GO" id="GO:0003723">
    <property type="term" value="F:RNA binding"/>
    <property type="evidence" value="ECO:0007669"/>
    <property type="project" value="UniProtKB-KW"/>
</dbReference>
<dbReference type="PROSITE" id="PS50889">
    <property type="entry name" value="S4"/>
    <property type="match status" value="1"/>
</dbReference>
<comment type="caution">
    <text evidence="7">The sequence shown here is derived from an EMBL/GenBank/DDBJ whole genome shotgun (WGS) entry which is preliminary data.</text>
</comment>
<dbReference type="GO" id="GO:0009982">
    <property type="term" value="F:pseudouridine synthase activity"/>
    <property type="evidence" value="ECO:0007669"/>
    <property type="project" value="InterPro"/>
</dbReference>
<dbReference type="GO" id="GO:0000455">
    <property type="term" value="P:enzyme-directed rRNA pseudouridine synthesis"/>
    <property type="evidence" value="ECO:0007669"/>
    <property type="project" value="TreeGrafter"/>
</dbReference>
<proteinExistence type="inferred from homology"/>
<dbReference type="InterPro" id="IPR006145">
    <property type="entry name" value="PsdUridine_synth_RsuA/RluA"/>
</dbReference>
<protein>
    <recommendedName>
        <fullName evidence="5">Pseudouridine synthase</fullName>
        <ecNumber evidence="5">5.4.99.-</ecNumber>
    </recommendedName>
</protein>
<dbReference type="CDD" id="cd02869">
    <property type="entry name" value="PseudoU_synth_RluA_like"/>
    <property type="match status" value="1"/>
</dbReference>
<reference evidence="7" key="2">
    <citation type="submission" date="2021-04" db="EMBL/GenBank/DDBJ databases">
        <authorList>
            <person name="Gilroy R."/>
        </authorList>
    </citation>
    <scope>NUCLEOTIDE SEQUENCE</scope>
    <source>
        <strain evidence="7">CHK189-11263</strain>
    </source>
</reference>
<dbReference type="NCBIfam" id="TIGR00005">
    <property type="entry name" value="rluA_subfam"/>
    <property type="match status" value="1"/>
</dbReference>
<comment type="catalytic activity">
    <reaction evidence="1 5">
        <text>a uridine in RNA = a pseudouridine in RNA</text>
        <dbReference type="Rhea" id="RHEA:48348"/>
        <dbReference type="Rhea" id="RHEA-COMP:12068"/>
        <dbReference type="Rhea" id="RHEA-COMP:12069"/>
        <dbReference type="ChEBI" id="CHEBI:65314"/>
        <dbReference type="ChEBI" id="CHEBI:65315"/>
    </reaction>
</comment>